<evidence type="ECO:0000256" key="1">
    <source>
        <dbReference type="SAM" id="MobiDB-lite"/>
    </source>
</evidence>
<protein>
    <submittedName>
        <fullName evidence="2">Uncharacterized protein</fullName>
    </submittedName>
</protein>
<keyword evidence="3" id="KW-1185">Reference proteome</keyword>
<name>A0AAJ0U7Z4_9GAMM</name>
<accession>A0AAJ0U7Z4</accession>
<feature type="region of interest" description="Disordered" evidence="1">
    <location>
        <begin position="1"/>
        <end position="53"/>
    </location>
</feature>
<dbReference type="AlphaFoldDB" id="A0AAJ0U7Z4"/>
<gene>
    <name evidence="2" type="ORF">CKO40_21325</name>
</gene>
<reference evidence="2" key="2">
    <citation type="journal article" date="2020" name="Microorganisms">
        <title>Osmotic Adaptation and Compatible Solute Biosynthesis of Phototrophic Bacteria as Revealed from Genome Analyses.</title>
        <authorList>
            <person name="Imhoff J.F."/>
            <person name="Rahn T."/>
            <person name="Kunzel S."/>
            <person name="Keller A."/>
            <person name="Neulinger S.C."/>
        </authorList>
    </citation>
    <scope>NUCLEOTIDE SEQUENCE</scope>
    <source>
        <strain evidence="2">DSM 11080</strain>
    </source>
</reference>
<evidence type="ECO:0000313" key="2">
    <source>
        <dbReference type="EMBL" id="MBK1707004.1"/>
    </source>
</evidence>
<organism evidence="2 3">
    <name type="scientific">Halochromatium glycolicum</name>
    <dbReference type="NCBI Taxonomy" id="85075"/>
    <lineage>
        <taxon>Bacteria</taxon>
        <taxon>Pseudomonadati</taxon>
        <taxon>Pseudomonadota</taxon>
        <taxon>Gammaproteobacteria</taxon>
        <taxon>Chromatiales</taxon>
        <taxon>Chromatiaceae</taxon>
        <taxon>Halochromatium</taxon>
    </lineage>
</organism>
<feature type="region of interest" description="Disordered" evidence="1">
    <location>
        <begin position="79"/>
        <end position="99"/>
    </location>
</feature>
<sequence>MPSEFASPPVTERATASDRQTPVTDKQHPESEPFRSAAAAEPDPAFQSTGAAETVATINPDQLPEATPGPVRTTLIANSSADQEPDLSPAAKSTTVEQHSPIAQLVAERLQRMTKPRLDQRKLARLLKTIIDQVMLTEGLARPITSGARDQLAEFAATRLLRGPLKASELPRLLIDAASRLPEVSRRIETHVPAASNQRHDRIDAKQIREARKSGVLAGIDPWG</sequence>
<comment type="caution">
    <text evidence="2">The sequence shown here is derived from an EMBL/GenBank/DDBJ whole genome shotgun (WGS) entry which is preliminary data.</text>
</comment>
<proteinExistence type="predicted"/>
<dbReference type="Proteomes" id="UP001296776">
    <property type="component" value="Unassembled WGS sequence"/>
</dbReference>
<dbReference type="EMBL" id="NRSJ01000059">
    <property type="protein sequence ID" value="MBK1707004.1"/>
    <property type="molecule type" value="Genomic_DNA"/>
</dbReference>
<reference evidence="2" key="1">
    <citation type="submission" date="2017-08" db="EMBL/GenBank/DDBJ databases">
        <authorList>
            <person name="Imhoff J.F."/>
            <person name="Rahn T."/>
            <person name="Kuenzel S."/>
            <person name="Neulinger S.C."/>
        </authorList>
    </citation>
    <scope>NUCLEOTIDE SEQUENCE</scope>
    <source>
        <strain evidence="2">DSM 11080</strain>
    </source>
</reference>
<evidence type="ECO:0000313" key="3">
    <source>
        <dbReference type="Proteomes" id="UP001296776"/>
    </source>
</evidence>